<evidence type="ECO:0000313" key="2">
    <source>
        <dbReference type="Proteomes" id="UP001060164"/>
    </source>
</evidence>
<accession>A0ABY5VK82</accession>
<dbReference type="EMBL" id="CP102290">
    <property type="protein sequence ID" value="UWP60604.1"/>
    <property type="molecule type" value="Genomic_DNA"/>
</dbReference>
<reference evidence="1" key="1">
    <citation type="journal article" date="2022" name="Cell">
        <title>Design, construction, and in vivo augmentation of a complex gut microbiome.</title>
        <authorList>
            <person name="Cheng A.G."/>
            <person name="Ho P.Y."/>
            <person name="Aranda-Diaz A."/>
            <person name="Jain S."/>
            <person name="Yu F.B."/>
            <person name="Meng X."/>
            <person name="Wang M."/>
            <person name="Iakiviak M."/>
            <person name="Nagashima K."/>
            <person name="Zhao A."/>
            <person name="Murugkar P."/>
            <person name="Patil A."/>
            <person name="Atabakhsh K."/>
            <person name="Weakley A."/>
            <person name="Yan J."/>
            <person name="Brumbaugh A.R."/>
            <person name="Higginbottom S."/>
            <person name="Dimas A."/>
            <person name="Shiver A.L."/>
            <person name="Deutschbauer A."/>
            <person name="Neff N."/>
            <person name="Sonnenburg J.L."/>
            <person name="Huang K.C."/>
            <person name="Fischbach M.A."/>
        </authorList>
    </citation>
    <scope>NUCLEOTIDE SEQUENCE</scope>
    <source>
        <strain evidence="1">DSM 19829</strain>
    </source>
</reference>
<protein>
    <recommendedName>
        <fullName evidence="3">DUF4825 domain-containing protein</fullName>
    </recommendedName>
</protein>
<evidence type="ECO:0000313" key="1">
    <source>
        <dbReference type="EMBL" id="UWP60604.1"/>
    </source>
</evidence>
<dbReference type="Proteomes" id="UP001060164">
    <property type="component" value="Chromosome"/>
</dbReference>
<name>A0ABY5VK82_9FIRM</name>
<sequence>MRKGTMRANRIIVLSAVTAFAITLTTGGILAFAQHSAQDEILAQSQQELEDDLEGQIVWTAPGRDSLYKDSEFVDADILQQVCEQYGLNYDTVTLREVSREAFDYEYALNAKSTEGEKTMQELAADIGDIYAFEAESAQAVIDEVCEAGDLDAASAQVKDLSVEQLMEIQERAYETSDHPK</sequence>
<proteinExistence type="predicted"/>
<gene>
    <name evidence="1" type="ORF">NQ502_06125</name>
</gene>
<dbReference type="RefSeq" id="WP_028530472.1">
    <property type="nucleotide sequence ID" value="NZ_CABLBR010000002.1"/>
</dbReference>
<keyword evidence="2" id="KW-1185">Reference proteome</keyword>
<evidence type="ECO:0008006" key="3">
    <source>
        <dbReference type="Google" id="ProtNLM"/>
    </source>
</evidence>
<organism evidence="1 2">
    <name type="scientific">Ruminococcus gauvreauii</name>
    <dbReference type="NCBI Taxonomy" id="438033"/>
    <lineage>
        <taxon>Bacteria</taxon>
        <taxon>Bacillati</taxon>
        <taxon>Bacillota</taxon>
        <taxon>Clostridia</taxon>
        <taxon>Eubacteriales</taxon>
        <taxon>Oscillospiraceae</taxon>
        <taxon>Ruminococcus</taxon>
    </lineage>
</organism>